<feature type="transmembrane region" description="Helical" evidence="1">
    <location>
        <begin position="131"/>
        <end position="157"/>
    </location>
</feature>
<accession>A0ABN3VYM5</accession>
<keyword evidence="3" id="KW-1185">Reference proteome</keyword>
<evidence type="ECO:0008006" key="4">
    <source>
        <dbReference type="Google" id="ProtNLM"/>
    </source>
</evidence>
<evidence type="ECO:0000313" key="2">
    <source>
        <dbReference type="EMBL" id="GAA2874732.1"/>
    </source>
</evidence>
<evidence type="ECO:0000256" key="1">
    <source>
        <dbReference type="SAM" id="Phobius"/>
    </source>
</evidence>
<organism evidence="2 3">
    <name type="scientific">Streptosporangium fragile</name>
    <dbReference type="NCBI Taxonomy" id="46186"/>
    <lineage>
        <taxon>Bacteria</taxon>
        <taxon>Bacillati</taxon>
        <taxon>Actinomycetota</taxon>
        <taxon>Actinomycetes</taxon>
        <taxon>Streptosporangiales</taxon>
        <taxon>Streptosporangiaceae</taxon>
        <taxon>Streptosporangium</taxon>
    </lineage>
</organism>
<keyword evidence="1" id="KW-0812">Transmembrane</keyword>
<dbReference type="Proteomes" id="UP001500831">
    <property type="component" value="Unassembled WGS sequence"/>
</dbReference>
<reference evidence="2 3" key="1">
    <citation type="journal article" date="2019" name="Int. J. Syst. Evol. Microbiol.">
        <title>The Global Catalogue of Microorganisms (GCM) 10K type strain sequencing project: providing services to taxonomists for standard genome sequencing and annotation.</title>
        <authorList>
            <consortium name="The Broad Institute Genomics Platform"/>
            <consortium name="The Broad Institute Genome Sequencing Center for Infectious Disease"/>
            <person name="Wu L."/>
            <person name="Ma J."/>
        </authorList>
    </citation>
    <scope>NUCLEOTIDE SEQUENCE [LARGE SCALE GENOMIC DNA]</scope>
    <source>
        <strain evidence="2 3">JCM 6242</strain>
    </source>
</reference>
<keyword evidence="1" id="KW-0472">Membrane</keyword>
<sequence>MRGLTVALLGAVGVAMLAAGPVMVVRGKEGRDEIRDELRRQTITFPDKGLPAGLTPYAGRPVTTGPQARAYAQVIGDNVRQATGGRTYSEISAEFMAAGGEDENLAALRQTAFMGETLRASLMGSYQAWQLTSLVIGLGALLTGAGAAFVAAGAALASGDDR</sequence>
<name>A0ABN3VYM5_9ACTN</name>
<comment type="caution">
    <text evidence="2">The sequence shown here is derived from an EMBL/GenBank/DDBJ whole genome shotgun (WGS) entry which is preliminary data.</text>
</comment>
<evidence type="ECO:0000313" key="3">
    <source>
        <dbReference type="Proteomes" id="UP001500831"/>
    </source>
</evidence>
<gene>
    <name evidence="2" type="ORF">GCM10010517_35480</name>
</gene>
<proteinExistence type="predicted"/>
<protein>
    <recommendedName>
        <fullName evidence="4">Aromatic ring-opening dioxygenase LigA</fullName>
    </recommendedName>
</protein>
<dbReference type="EMBL" id="BAAAVI010000023">
    <property type="protein sequence ID" value="GAA2874732.1"/>
    <property type="molecule type" value="Genomic_DNA"/>
</dbReference>
<keyword evidence="1" id="KW-1133">Transmembrane helix</keyword>